<comment type="caution">
    <text evidence="1">The sequence shown here is derived from an EMBL/GenBank/DDBJ whole genome shotgun (WGS) entry which is preliminary data.</text>
</comment>
<dbReference type="RefSeq" id="WP_107931577.1">
    <property type="nucleotide sequence ID" value="NZ_PZZN01000002.1"/>
</dbReference>
<protein>
    <submittedName>
        <fullName evidence="1">Heme oxygenase</fullName>
    </submittedName>
</protein>
<dbReference type="EMBL" id="PZZN01000002">
    <property type="protein sequence ID" value="PTM45380.1"/>
    <property type="molecule type" value="Genomic_DNA"/>
</dbReference>
<reference evidence="1 2" key="1">
    <citation type="submission" date="2018-04" db="EMBL/GenBank/DDBJ databases">
        <title>Genomic Encyclopedia of Type Strains, Phase III (KMG-III): the genomes of soil and plant-associated and newly described type strains.</title>
        <authorList>
            <person name="Whitman W."/>
        </authorList>
    </citation>
    <scope>NUCLEOTIDE SEQUENCE [LARGE SCALE GENOMIC DNA]</scope>
    <source>
        <strain evidence="1 2">NW12</strain>
    </source>
</reference>
<dbReference type="Proteomes" id="UP000240996">
    <property type="component" value="Unassembled WGS sequence"/>
</dbReference>
<keyword evidence="2" id="KW-1185">Reference proteome</keyword>
<dbReference type="SUPFAM" id="SSF48613">
    <property type="entry name" value="Heme oxygenase-like"/>
    <property type="match status" value="1"/>
</dbReference>
<evidence type="ECO:0000313" key="2">
    <source>
        <dbReference type="Proteomes" id="UP000240996"/>
    </source>
</evidence>
<gene>
    <name evidence="1" type="ORF">C8J24_1595</name>
</gene>
<dbReference type="CDD" id="cd19166">
    <property type="entry name" value="HemeO-bac"/>
    <property type="match status" value="1"/>
</dbReference>
<dbReference type="AlphaFoldDB" id="A0A2T4YPD0"/>
<name>A0A2T4YPD0_9SPHN</name>
<proteinExistence type="predicted"/>
<organism evidence="1 2">
    <name type="scientific">Sphingomonas aerolata</name>
    <dbReference type="NCBI Taxonomy" id="185951"/>
    <lineage>
        <taxon>Bacteria</taxon>
        <taxon>Pseudomonadati</taxon>
        <taxon>Pseudomonadota</taxon>
        <taxon>Alphaproteobacteria</taxon>
        <taxon>Sphingomonadales</taxon>
        <taxon>Sphingomonadaceae</taxon>
        <taxon>Sphingomonas</taxon>
    </lineage>
</organism>
<dbReference type="Gene3D" id="1.20.910.10">
    <property type="entry name" value="Heme oxygenase-like"/>
    <property type="match status" value="1"/>
</dbReference>
<evidence type="ECO:0000313" key="1">
    <source>
        <dbReference type="EMBL" id="PTM45380.1"/>
    </source>
</evidence>
<accession>A0A2T4YPD0</accession>
<dbReference type="InterPro" id="IPR016084">
    <property type="entry name" value="Haem_Oase-like_multi-hlx"/>
</dbReference>
<sequence>MLLNDPPRSIVAALRGATGGDHDRVDTAYGDFDLAAPDSYRAFLHAHALALPAAEDALAAVPGLPHFRARTPLLAADLAALGKTMPPPLPFALPAGEAAAWGALYVVEGSRLGGIMLARTVPDGLPTTYLGARHLSGEWRELLGALDRAATLAGTDTWIDEAITGARATFDLYRRAAAAR</sequence>